<protein>
    <recommendedName>
        <fullName evidence="2">Histidine kinase/HSP90-like ATPase domain-containing protein</fullName>
    </recommendedName>
</protein>
<evidence type="ECO:0000313" key="3">
    <source>
        <dbReference type="EMBL" id="GII57906.1"/>
    </source>
</evidence>
<keyword evidence="1" id="KW-0808">Transferase</keyword>
<dbReference type="RefSeq" id="WP_203948023.1">
    <property type="nucleotide sequence ID" value="NZ_BOOR01000057.1"/>
</dbReference>
<accession>A0A8J3XYW5</accession>
<comment type="caution">
    <text evidence="3">The sequence shown here is derived from an EMBL/GenBank/DDBJ whole genome shotgun (WGS) entry which is preliminary data.</text>
</comment>
<reference evidence="3" key="1">
    <citation type="submission" date="2021-01" db="EMBL/GenBank/DDBJ databases">
        <title>Whole genome shotgun sequence of Planotetraspora thailandica NBRC 104271.</title>
        <authorList>
            <person name="Komaki H."/>
            <person name="Tamura T."/>
        </authorList>
    </citation>
    <scope>NUCLEOTIDE SEQUENCE</scope>
    <source>
        <strain evidence="3">NBRC 104271</strain>
    </source>
</reference>
<evidence type="ECO:0000259" key="2">
    <source>
        <dbReference type="Pfam" id="PF13581"/>
    </source>
</evidence>
<dbReference type="InterPro" id="IPR036890">
    <property type="entry name" value="HATPase_C_sf"/>
</dbReference>
<dbReference type="Proteomes" id="UP000605992">
    <property type="component" value="Unassembled WGS sequence"/>
</dbReference>
<keyword evidence="1" id="KW-0723">Serine/threonine-protein kinase</keyword>
<dbReference type="Gene3D" id="3.30.565.10">
    <property type="entry name" value="Histidine kinase-like ATPase, C-terminal domain"/>
    <property type="match status" value="1"/>
</dbReference>
<proteinExistence type="predicted"/>
<dbReference type="GO" id="GO:0004674">
    <property type="term" value="F:protein serine/threonine kinase activity"/>
    <property type="evidence" value="ECO:0007669"/>
    <property type="project" value="UniProtKB-KW"/>
</dbReference>
<dbReference type="InterPro" id="IPR003594">
    <property type="entry name" value="HATPase_dom"/>
</dbReference>
<feature type="domain" description="Histidine kinase/HSP90-like ATPase" evidence="2">
    <location>
        <begin position="68"/>
        <end position="181"/>
    </location>
</feature>
<evidence type="ECO:0000313" key="4">
    <source>
        <dbReference type="Proteomes" id="UP000605992"/>
    </source>
</evidence>
<organism evidence="3 4">
    <name type="scientific">Planotetraspora thailandica</name>
    <dbReference type="NCBI Taxonomy" id="487172"/>
    <lineage>
        <taxon>Bacteria</taxon>
        <taxon>Bacillati</taxon>
        <taxon>Actinomycetota</taxon>
        <taxon>Actinomycetes</taxon>
        <taxon>Streptosporangiales</taxon>
        <taxon>Streptosporangiaceae</taxon>
        <taxon>Planotetraspora</taxon>
    </lineage>
</organism>
<dbReference type="AlphaFoldDB" id="A0A8J3XYW5"/>
<dbReference type="PANTHER" id="PTHR35526:SF3">
    <property type="entry name" value="ANTI-SIGMA-F FACTOR RSBW"/>
    <property type="match status" value="1"/>
</dbReference>
<dbReference type="Pfam" id="PF13581">
    <property type="entry name" value="HATPase_c_2"/>
    <property type="match status" value="1"/>
</dbReference>
<gene>
    <name evidence="3" type="ORF">Pth03_62950</name>
</gene>
<keyword evidence="1" id="KW-0418">Kinase</keyword>
<dbReference type="PANTHER" id="PTHR35526">
    <property type="entry name" value="ANTI-SIGMA-F FACTOR RSBW-RELATED"/>
    <property type="match status" value="1"/>
</dbReference>
<evidence type="ECO:0000256" key="1">
    <source>
        <dbReference type="ARBA" id="ARBA00022527"/>
    </source>
</evidence>
<keyword evidence="4" id="KW-1185">Reference proteome</keyword>
<name>A0A8J3XYW5_9ACTN</name>
<dbReference type="EMBL" id="BOOR01000057">
    <property type="protein sequence ID" value="GII57906.1"/>
    <property type="molecule type" value="Genomic_DNA"/>
</dbReference>
<dbReference type="InterPro" id="IPR050267">
    <property type="entry name" value="Anti-sigma-factor_SerPK"/>
</dbReference>
<dbReference type="SUPFAM" id="SSF55874">
    <property type="entry name" value="ATPase domain of HSP90 chaperone/DNA topoisomerase II/histidine kinase"/>
    <property type="match status" value="1"/>
</dbReference>
<dbReference type="CDD" id="cd16936">
    <property type="entry name" value="HATPase_RsbW-like"/>
    <property type="match status" value="1"/>
</dbReference>
<sequence length="195" mass="21365">MDLTGLGMTGYRTDGTSLAEAEGDRWDEWFTTADQAFPIGRAWPWEAVERPGGQRELEVAAHECLRDITAARTARHFTTSVLKTWSMSDIADDASLAVSELVANAVGHGLRRMTADPHPVRLFLFRSRESVVCMVTDPSDDPPMPREPDFVAESGRGLHVVAAVSHTWGWTPLHPRGKAVWAGFVVTGIGITGRL</sequence>